<feature type="domain" description="DUF6606" evidence="1">
    <location>
        <begin position="20"/>
        <end position="67"/>
    </location>
</feature>
<evidence type="ECO:0000259" key="1">
    <source>
        <dbReference type="Pfam" id="PF20255"/>
    </source>
</evidence>
<organism evidence="2 3">
    <name type="scientific">Fusarium anthophilum</name>
    <dbReference type="NCBI Taxonomy" id="48485"/>
    <lineage>
        <taxon>Eukaryota</taxon>
        <taxon>Fungi</taxon>
        <taxon>Dikarya</taxon>
        <taxon>Ascomycota</taxon>
        <taxon>Pezizomycotina</taxon>
        <taxon>Sordariomycetes</taxon>
        <taxon>Hypocreomycetidae</taxon>
        <taxon>Hypocreales</taxon>
        <taxon>Nectriaceae</taxon>
        <taxon>Fusarium</taxon>
        <taxon>Fusarium fujikuroi species complex</taxon>
    </lineage>
</organism>
<evidence type="ECO:0000313" key="3">
    <source>
        <dbReference type="Proteomes" id="UP000573603"/>
    </source>
</evidence>
<reference evidence="2 3" key="1">
    <citation type="journal article" date="2020" name="BMC Genomics">
        <title>Correction to: Identification and distribution of gene clusters required for synthesis of sphingolipid metabolism inhibitors in diverse species of the filamentous fungus Fusarium.</title>
        <authorList>
            <person name="Kim H.S."/>
            <person name="Lohmar J.M."/>
            <person name="Busman M."/>
            <person name="Brown D.W."/>
            <person name="Naumann T.A."/>
            <person name="Divon H.H."/>
            <person name="Lysoe E."/>
            <person name="Uhlig S."/>
            <person name="Proctor R.H."/>
        </authorList>
    </citation>
    <scope>NUCLEOTIDE SEQUENCE [LARGE SCALE GENOMIC DNA]</scope>
    <source>
        <strain evidence="2 3">NRRL 25214</strain>
    </source>
</reference>
<comment type="caution">
    <text evidence="2">The sequence shown here is derived from an EMBL/GenBank/DDBJ whole genome shotgun (WGS) entry which is preliminary data.</text>
</comment>
<keyword evidence="3" id="KW-1185">Reference proteome</keyword>
<accession>A0A8H5EAG3</accession>
<name>A0A8H5EAG3_9HYPO</name>
<evidence type="ECO:0000313" key="2">
    <source>
        <dbReference type="EMBL" id="KAF5252651.1"/>
    </source>
</evidence>
<dbReference type="AlphaFoldDB" id="A0A8H5EAG3"/>
<feature type="domain" description="DUF6606" evidence="1">
    <location>
        <begin position="68"/>
        <end position="151"/>
    </location>
</feature>
<sequence length="482" mass="55086">MEFSTRFGIVALHHTTDAPTADTASMYHITEHNAGLIIRRLESSYCFETLELSPTNRAAMTTRGRLAVAEMQPKVKKAQQMHNEERDTTDPCIVTELLTSFLRGAGTPAEIKAVQKRMREEVSWNNSSHPWTRSPLWLLLRVGLQLTMMALQAGPFDEDGITIHAHARPTEVEFGLQILKYLSQSVSRVQENWESYTSLCSFTCLATRLLAQADKSLLTYILKLILKCREICYKWVMYLLSKAQDIEHRQQRKEFLEAAVHIALVCIETFNWEGEHFERALAEEQQAEILLEISIIVQNNADFQQQQGNTLYDIMLDRYKVTMHKVLTILSNEITINGSSCLDLAIKRRWPDFAREGKWSIVSVRQLLVDGSPVSRLPQKYETHREYQKLFGSATMELMPSNLPGMSFYATKKFHTYTVHLGMQTKKGVDDLLVRLSKTGSTLDLIPSRSLQDLLPDGLSENHVHWLEEASGEIEFCHVNNP</sequence>
<dbReference type="InterPro" id="IPR046541">
    <property type="entry name" value="DUF6606"/>
</dbReference>
<gene>
    <name evidence="2" type="ORF">FANTH_2546</name>
</gene>
<dbReference type="EMBL" id="JABEVY010000055">
    <property type="protein sequence ID" value="KAF5252651.1"/>
    <property type="molecule type" value="Genomic_DNA"/>
</dbReference>
<dbReference type="Proteomes" id="UP000573603">
    <property type="component" value="Unassembled WGS sequence"/>
</dbReference>
<protein>
    <recommendedName>
        <fullName evidence="1">DUF6606 domain-containing protein</fullName>
    </recommendedName>
</protein>
<proteinExistence type="predicted"/>
<dbReference type="Pfam" id="PF20255">
    <property type="entry name" value="DUF6606"/>
    <property type="match status" value="2"/>
</dbReference>